<keyword evidence="11" id="KW-1185">Reference proteome</keyword>
<comment type="subcellular location">
    <subcellularLocation>
        <location evidence="2">Endomembrane system</location>
    </subcellularLocation>
    <subcellularLocation>
        <location evidence="1">Membrane</location>
        <topology evidence="1">Single-pass membrane protein</topology>
    </subcellularLocation>
</comment>
<evidence type="ECO:0000256" key="6">
    <source>
        <dbReference type="ARBA" id="ARBA00023136"/>
    </source>
</evidence>
<evidence type="ECO:0000256" key="1">
    <source>
        <dbReference type="ARBA" id="ARBA00004167"/>
    </source>
</evidence>
<keyword evidence="4" id="KW-0677">Repeat</keyword>
<dbReference type="SUPFAM" id="SSF57424">
    <property type="entry name" value="LDL receptor-like module"/>
    <property type="match status" value="6"/>
</dbReference>
<dbReference type="PRINTS" id="PR00261">
    <property type="entry name" value="LDLRECEPTOR"/>
</dbReference>
<evidence type="ECO:0000313" key="11">
    <source>
        <dbReference type="Proteomes" id="UP000440578"/>
    </source>
</evidence>
<evidence type="ECO:0000256" key="3">
    <source>
        <dbReference type="ARBA" id="ARBA00022692"/>
    </source>
</evidence>
<reference evidence="10 11" key="1">
    <citation type="submission" date="2019-07" db="EMBL/GenBank/DDBJ databases">
        <title>Draft genome assembly of a fouling barnacle, Amphibalanus amphitrite (Darwin, 1854): The first reference genome for Thecostraca.</title>
        <authorList>
            <person name="Kim W."/>
        </authorList>
    </citation>
    <scope>NUCLEOTIDE SEQUENCE [LARGE SCALE GENOMIC DNA]</scope>
    <source>
        <strain evidence="10">SNU_AA5</strain>
        <tissue evidence="10">Soma without cirri and trophi</tissue>
    </source>
</reference>
<evidence type="ECO:0000256" key="8">
    <source>
        <dbReference type="PROSITE-ProRule" id="PRU00124"/>
    </source>
</evidence>
<dbReference type="Gene3D" id="4.10.400.10">
    <property type="entry name" value="Low-density Lipoprotein Receptor"/>
    <property type="match status" value="5"/>
</dbReference>
<comment type="caution">
    <text evidence="10">The sequence shown here is derived from an EMBL/GenBank/DDBJ whole genome shotgun (WGS) entry which is preliminary data.</text>
</comment>
<protein>
    <submittedName>
        <fullName evidence="10">Low-density lipoprotein receptor-related protein</fullName>
    </submittedName>
</protein>
<dbReference type="PANTHER" id="PTHR24270">
    <property type="entry name" value="LOW-DENSITY LIPOPROTEIN RECEPTOR-RELATED"/>
    <property type="match status" value="1"/>
</dbReference>
<feature type="disulfide bond" evidence="8">
    <location>
        <begin position="51"/>
        <end position="69"/>
    </location>
</feature>
<keyword evidence="10" id="KW-0449">Lipoprotein</keyword>
<organism evidence="10 11">
    <name type="scientific">Amphibalanus amphitrite</name>
    <name type="common">Striped barnacle</name>
    <name type="synonym">Balanus amphitrite</name>
    <dbReference type="NCBI Taxonomy" id="1232801"/>
    <lineage>
        <taxon>Eukaryota</taxon>
        <taxon>Metazoa</taxon>
        <taxon>Ecdysozoa</taxon>
        <taxon>Arthropoda</taxon>
        <taxon>Crustacea</taxon>
        <taxon>Multicrustacea</taxon>
        <taxon>Cirripedia</taxon>
        <taxon>Thoracica</taxon>
        <taxon>Thoracicalcarea</taxon>
        <taxon>Balanomorpha</taxon>
        <taxon>Balanoidea</taxon>
        <taxon>Balanidae</taxon>
        <taxon>Amphibalaninae</taxon>
        <taxon>Amphibalanus</taxon>
    </lineage>
</organism>
<dbReference type="Gene3D" id="4.10.1220.10">
    <property type="entry name" value="EGF-type module"/>
    <property type="match status" value="1"/>
</dbReference>
<dbReference type="InterPro" id="IPR002172">
    <property type="entry name" value="LDrepeatLR_classA_rpt"/>
</dbReference>
<feature type="disulfide bond" evidence="8">
    <location>
        <begin position="270"/>
        <end position="285"/>
    </location>
</feature>
<evidence type="ECO:0000256" key="9">
    <source>
        <dbReference type="SAM" id="SignalP"/>
    </source>
</evidence>
<gene>
    <name evidence="10" type="primary">lrp-1</name>
    <name evidence="10" type="ORF">FJT64_023316</name>
</gene>
<dbReference type="InterPro" id="IPR050685">
    <property type="entry name" value="LDLR"/>
</dbReference>
<keyword evidence="10" id="KW-0675">Receptor</keyword>
<dbReference type="GO" id="GO:0016192">
    <property type="term" value="P:vesicle-mediated transport"/>
    <property type="evidence" value="ECO:0007669"/>
    <property type="project" value="UniProtKB-ARBA"/>
</dbReference>
<dbReference type="AlphaFoldDB" id="A0A6A4WS22"/>
<evidence type="ECO:0000256" key="7">
    <source>
        <dbReference type="ARBA" id="ARBA00023157"/>
    </source>
</evidence>
<feature type="signal peptide" evidence="9">
    <location>
        <begin position="1"/>
        <end position="19"/>
    </location>
</feature>
<dbReference type="PROSITE" id="PS01209">
    <property type="entry name" value="LDLRA_1"/>
    <property type="match status" value="2"/>
</dbReference>
<keyword evidence="6" id="KW-0472">Membrane</keyword>
<dbReference type="InterPro" id="IPR023415">
    <property type="entry name" value="LDLR_class-A_CS"/>
</dbReference>
<proteinExistence type="predicted"/>
<keyword evidence="5" id="KW-1133">Transmembrane helix</keyword>
<feature type="chain" id="PRO_5025422205" evidence="9">
    <location>
        <begin position="20"/>
        <end position="292"/>
    </location>
</feature>
<comment type="caution">
    <text evidence="8">Lacks conserved residue(s) required for the propagation of feature annotation.</text>
</comment>
<dbReference type="Pfam" id="PF00057">
    <property type="entry name" value="Ldl_recept_a"/>
    <property type="match status" value="5"/>
</dbReference>
<evidence type="ECO:0000256" key="5">
    <source>
        <dbReference type="ARBA" id="ARBA00022989"/>
    </source>
</evidence>
<dbReference type="Proteomes" id="UP000440578">
    <property type="component" value="Unassembled WGS sequence"/>
</dbReference>
<name>A0A6A4WS22_AMPAM</name>
<evidence type="ECO:0000313" key="10">
    <source>
        <dbReference type="EMBL" id="KAF0304921.1"/>
    </source>
</evidence>
<dbReference type="OrthoDB" id="10047962at2759"/>
<accession>A0A6A4WS22</accession>
<keyword evidence="9" id="KW-0732">Signal</keyword>
<feature type="disulfide bond" evidence="8">
    <location>
        <begin position="173"/>
        <end position="188"/>
    </location>
</feature>
<feature type="disulfide bond" evidence="8">
    <location>
        <begin position="44"/>
        <end position="56"/>
    </location>
</feature>
<dbReference type="GO" id="GO:0012505">
    <property type="term" value="C:endomembrane system"/>
    <property type="evidence" value="ECO:0007669"/>
    <property type="project" value="UniProtKB-SubCell"/>
</dbReference>
<dbReference type="InterPro" id="IPR036055">
    <property type="entry name" value="LDL_receptor-like_sf"/>
</dbReference>
<evidence type="ECO:0000256" key="2">
    <source>
        <dbReference type="ARBA" id="ARBA00004308"/>
    </source>
</evidence>
<dbReference type="EMBL" id="VIIS01000795">
    <property type="protein sequence ID" value="KAF0304921.1"/>
    <property type="molecule type" value="Genomic_DNA"/>
</dbReference>
<keyword evidence="3" id="KW-0812">Transmembrane</keyword>
<dbReference type="SMART" id="SM00192">
    <property type="entry name" value="LDLa"/>
    <property type="match status" value="6"/>
</dbReference>
<dbReference type="CDD" id="cd00112">
    <property type="entry name" value="LDLa"/>
    <property type="match status" value="3"/>
</dbReference>
<feature type="disulfide bond" evidence="8">
    <location>
        <begin position="130"/>
        <end position="145"/>
    </location>
</feature>
<dbReference type="GO" id="GO:0005886">
    <property type="term" value="C:plasma membrane"/>
    <property type="evidence" value="ECO:0007669"/>
    <property type="project" value="TreeGrafter"/>
</dbReference>
<evidence type="ECO:0000256" key="4">
    <source>
        <dbReference type="ARBA" id="ARBA00022737"/>
    </source>
</evidence>
<keyword evidence="7 8" id="KW-1015">Disulfide bond</keyword>
<sequence>MRVHLLTALLLAVSVPALGRVAVQDGSDHPPSRRARQAVGGLGCGPGEFRCLDGTCIEDCYTCDTRADCPDGSDETEAHGCAERCGDGRFRCDGRCLDNRQLCDGRADCPSGTDERCIEDGRCIPYCYRCDGGVECVDGSDEIDCPGQTTTPRPCFYYEFRCDDRCVDNRLRCDGRWDCSDGSDEWGCTTTTTTTPRPPPPPPPPGCRTDQFECLSGEPRCIDSCYACDGRKDCADNSDESEEYGCSRTEQCTTGEYSCDGRCLPVETLCDGVPHCSDGHDERNCIRGVLVA</sequence>
<dbReference type="PROSITE" id="PS50068">
    <property type="entry name" value="LDLRA_2"/>
    <property type="match status" value="5"/>
</dbReference>